<dbReference type="RefSeq" id="WP_327787847.1">
    <property type="nucleotide sequence ID" value="NZ_JARGEQ010000018.1"/>
</dbReference>
<dbReference type="GO" id="GO:0022857">
    <property type="term" value="F:transmembrane transporter activity"/>
    <property type="evidence" value="ECO:0007669"/>
    <property type="project" value="UniProtKB-UniRule"/>
</dbReference>
<feature type="transmembrane region" description="Helical" evidence="2">
    <location>
        <begin position="592"/>
        <end position="610"/>
    </location>
</feature>
<feature type="transmembrane region" description="Helical" evidence="2">
    <location>
        <begin position="57"/>
        <end position="73"/>
    </location>
</feature>
<feature type="transmembrane region" description="Helical" evidence="2">
    <location>
        <begin position="498"/>
        <end position="520"/>
    </location>
</feature>
<feature type="transmembrane region" description="Helical" evidence="2">
    <location>
        <begin position="135"/>
        <end position="154"/>
    </location>
</feature>
<feature type="domain" description="TRAP C4-dicarboxylate transport system permease DctM subunit" evidence="3">
    <location>
        <begin position="121"/>
        <end position="563"/>
    </location>
</feature>
<evidence type="ECO:0000259" key="3">
    <source>
        <dbReference type="Pfam" id="PF06808"/>
    </source>
</evidence>
<feature type="transmembrane region" description="Helical" evidence="2">
    <location>
        <begin position="371"/>
        <end position="390"/>
    </location>
</feature>
<feature type="transmembrane region" description="Helical" evidence="2">
    <location>
        <begin position="443"/>
        <end position="466"/>
    </location>
</feature>
<feature type="transmembrane region" description="Helical" evidence="2">
    <location>
        <begin position="109"/>
        <end position="129"/>
    </location>
</feature>
<evidence type="ECO:0000313" key="5">
    <source>
        <dbReference type="Proteomes" id="UP001301140"/>
    </source>
</evidence>
<dbReference type="EMBL" id="JARGEQ010000018">
    <property type="protein sequence ID" value="MDF1585429.1"/>
    <property type="molecule type" value="Genomic_DNA"/>
</dbReference>
<feature type="transmembrane region" description="Helical" evidence="2">
    <location>
        <begin position="161"/>
        <end position="180"/>
    </location>
</feature>
<dbReference type="GO" id="GO:0005886">
    <property type="term" value="C:plasma membrane"/>
    <property type="evidence" value="ECO:0007669"/>
    <property type="project" value="UniProtKB-SubCell"/>
</dbReference>
<dbReference type="Pfam" id="PF06808">
    <property type="entry name" value="DctM"/>
    <property type="match status" value="1"/>
</dbReference>
<keyword evidence="2" id="KW-1133">Transmembrane helix</keyword>
<gene>
    <name evidence="4" type="ORF">PZ740_03405</name>
</gene>
<dbReference type="InterPro" id="IPR010656">
    <property type="entry name" value="DctM"/>
</dbReference>
<keyword evidence="1" id="KW-0813">Transport</keyword>
<evidence type="ECO:0000256" key="2">
    <source>
        <dbReference type="SAM" id="Phobius"/>
    </source>
</evidence>
<feature type="transmembrane region" description="Helical" evidence="2">
    <location>
        <begin position="564"/>
        <end position="585"/>
    </location>
</feature>
<name>A0AAP3UZ23_9PROT</name>
<dbReference type="Proteomes" id="UP001301140">
    <property type="component" value="Unassembled WGS sequence"/>
</dbReference>
<keyword evidence="5" id="KW-1185">Reference proteome</keyword>
<feature type="transmembrane region" description="Helical" evidence="2">
    <location>
        <begin position="473"/>
        <end position="492"/>
    </location>
</feature>
<feature type="transmembrane region" description="Helical" evidence="2">
    <location>
        <begin position="345"/>
        <end position="365"/>
    </location>
</feature>
<evidence type="ECO:0000313" key="4">
    <source>
        <dbReference type="EMBL" id="MDF1585429.1"/>
    </source>
</evidence>
<feature type="transmembrane region" description="Helical" evidence="2">
    <location>
        <begin position="266"/>
        <end position="292"/>
    </location>
</feature>
<feature type="transmembrane region" description="Helical" evidence="2">
    <location>
        <begin position="27"/>
        <end position="45"/>
    </location>
</feature>
<accession>A0AAP3UZ23</accession>
<dbReference type="InterPro" id="IPR011853">
    <property type="entry name" value="TRAP_DctM-Dct_fused"/>
</dbReference>
<protein>
    <submittedName>
        <fullName evidence="4">TRAP transporter fused permease subunit</fullName>
    </submittedName>
</protein>
<feature type="transmembrane region" description="Helical" evidence="2">
    <location>
        <begin position="532"/>
        <end position="552"/>
    </location>
</feature>
<dbReference type="AlphaFoldDB" id="A0AAP3UZ23"/>
<proteinExistence type="predicted"/>
<keyword evidence="1" id="KW-0997">Cell inner membrane</keyword>
<keyword evidence="2" id="KW-0812">Transmembrane</keyword>
<organism evidence="4 5">
    <name type="scientific">Marinimicrococcus flavescens</name>
    <dbReference type="NCBI Taxonomy" id="3031815"/>
    <lineage>
        <taxon>Bacteria</taxon>
        <taxon>Pseudomonadati</taxon>
        <taxon>Pseudomonadota</taxon>
        <taxon>Alphaproteobacteria</taxon>
        <taxon>Geminicoccales</taxon>
        <taxon>Geminicoccaceae</taxon>
        <taxon>Marinimicrococcus</taxon>
    </lineage>
</organism>
<reference evidence="4 5" key="1">
    <citation type="submission" date="2023-03" db="EMBL/GenBank/DDBJ databases">
        <title>YIM 152171 draft genome.</title>
        <authorList>
            <person name="Yang Z."/>
        </authorList>
    </citation>
    <scope>NUCLEOTIDE SEQUENCE [LARGE SCALE GENOMIC DNA]</scope>
    <source>
        <strain evidence="4 5">YIM 152171</strain>
    </source>
</reference>
<comment type="subcellular location">
    <subcellularLocation>
        <location evidence="1">Cell inner membrane</location>
        <topology evidence="1">Multi-pass membrane protein</topology>
    </subcellularLocation>
</comment>
<feature type="transmembrane region" description="Helical" evidence="2">
    <location>
        <begin position="192"/>
        <end position="215"/>
    </location>
</feature>
<dbReference type="PANTHER" id="PTHR43849">
    <property type="entry name" value="BLL3936 PROTEIN"/>
    <property type="match status" value="1"/>
</dbReference>
<dbReference type="NCBIfam" id="TIGR02123">
    <property type="entry name" value="TRAP_fused"/>
    <property type="match status" value="1"/>
</dbReference>
<comment type="function">
    <text evidence="1">Part of the tripartite ATP-independent periplasmic (TRAP) transport system.</text>
</comment>
<evidence type="ECO:0000256" key="1">
    <source>
        <dbReference type="RuleBase" id="RU369079"/>
    </source>
</evidence>
<dbReference type="PANTHER" id="PTHR43849:SF2">
    <property type="entry name" value="BLL3936 PROTEIN"/>
    <property type="match status" value="1"/>
</dbReference>
<feature type="transmembrane region" description="Helical" evidence="2">
    <location>
        <begin position="304"/>
        <end position="324"/>
    </location>
</feature>
<comment type="caution">
    <text evidence="4">The sequence shown here is derived from an EMBL/GenBank/DDBJ whole genome shotgun (WGS) entry which is preliminary data.</text>
</comment>
<keyword evidence="1" id="KW-1003">Cell membrane</keyword>
<keyword evidence="2" id="KW-0472">Membrane</keyword>
<feature type="transmembrane region" description="Helical" evidence="2">
    <location>
        <begin position="79"/>
        <end position="97"/>
    </location>
</feature>
<feature type="transmembrane region" description="Helical" evidence="2">
    <location>
        <begin position="410"/>
        <end position="431"/>
    </location>
</feature>
<sequence length="611" mass="64411">MLIREEEGAPEGAPLARGLASVAPREWLMLACAVATVAFHSYLIFSGLIPNLITRPIHLLLAIPWIFIFAPAGSAVARVTGWALAVLGAASALYIVLAREELADQYGVLEGPLQYAVALLLIVTVLEMARRAIKWVLPAIAVLVLLYGYFGWLIPGQFGHAGLPLGYFLGTLVIAEGGLWSSLTGLSAEVVAPFVILGAFISAGAAGTGFMALAVQLAGRYRAGAAKVSVLASAMYGTISGTAAANTASTGMVTIPAMKRLGYPPALAAAVEAVASTGGQIMPPIMGAAVFVMAELLRTSYQSLMVAAALPAFLFFATAWFGVHQFAIRHGLRGLSREELPGWPLVIRTLPFFLLPFGLLVWFLAFTGYTAPYAAGFATWLTAALLLMDAKGRLRLGRWVMRLWSACLEAGRQIAAIAAIIICASLIVGVFHMTGLGVKITSIIISAAGGNLWVALLLTGLASLILGMELPTTAAYIICVAVAGPALVELGLPELYAHFFVFWYALLCTITPPVCGNVFIAAGIARTPWLPVAWRAMQLGIGLFLVPLGFVANPALLQLAAEPFLALLAMLKVGLGVWLLSFAAIDPLRRAWLRPLAVVAGLMALFLLPVG</sequence>